<reference evidence="2" key="1">
    <citation type="journal article" date="2020" name="Nature">
        <title>Giant virus diversity and host interactions through global metagenomics.</title>
        <authorList>
            <person name="Schulz F."/>
            <person name="Roux S."/>
            <person name="Paez-Espino D."/>
            <person name="Jungbluth S."/>
            <person name="Walsh D.A."/>
            <person name="Denef V.J."/>
            <person name="McMahon K.D."/>
            <person name="Konstantinidis K.T."/>
            <person name="Eloe-Fadrosh E.A."/>
            <person name="Kyrpides N.C."/>
            <person name="Woyke T."/>
        </authorList>
    </citation>
    <scope>NUCLEOTIDE SEQUENCE</scope>
    <source>
        <strain evidence="2">GVMAG-S-ERX555907-102</strain>
    </source>
</reference>
<protein>
    <submittedName>
        <fullName evidence="2">Uncharacterized protein</fullName>
    </submittedName>
</protein>
<evidence type="ECO:0000256" key="1">
    <source>
        <dbReference type="SAM" id="MobiDB-lite"/>
    </source>
</evidence>
<dbReference type="AlphaFoldDB" id="A0A6C0KWX0"/>
<evidence type="ECO:0000313" key="2">
    <source>
        <dbReference type="EMBL" id="QHU22465.1"/>
    </source>
</evidence>
<name>A0A6C0KWX0_9ZZZZ</name>
<feature type="region of interest" description="Disordered" evidence="1">
    <location>
        <begin position="1"/>
        <end position="56"/>
    </location>
</feature>
<dbReference type="EMBL" id="MN741007">
    <property type="protein sequence ID" value="QHU22465.1"/>
    <property type="molecule type" value="Genomic_DNA"/>
</dbReference>
<feature type="compositionally biased region" description="Basic residues" evidence="1">
    <location>
        <begin position="1"/>
        <end position="23"/>
    </location>
</feature>
<sequence length="139" mass="15581">MKKQENRKRPRKTLKKKHLKKTTKNLLKNNKSKKYKKSGKARKSFKNKSRSRFRRRNTKVLKGGAIPFSELNPSLVLEHTMHDVKGMLSGSLIDTAQTVPNNLSHNVNPSVMSQPYLDGNVGGSLNVAGDSPEVLFATP</sequence>
<organism evidence="2">
    <name type="scientific">viral metagenome</name>
    <dbReference type="NCBI Taxonomy" id="1070528"/>
    <lineage>
        <taxon>unclassified sequences</taxon>
        <taxon>metagenomes</taxon>
        <taxon>organismal metagenomes</taxon>
    </lineage>
</organism>
<accession>A0A6C0KWX0</accession>
<proteinExistence type="predicted"/>
<feature type="compositionally biased region" description="Basic residues" evidence="1">
    <location>
        <begin position="30"/>
        <end position="56"/>
    </location>
</feature>